<proteinExistence type="predicted"/>
<dbReference type="STRING" id="649747.HMPREF0083_05308"/>
<reference evidence="1 2" key="1">
    <citation type="submission" date="2013-08" db="EMBL/GenBank/DDBJ databases">
        <authorList>
            <person name="Weinstock G."/>
            <person name="Sodergren E."/>
            <person name="Wylie T."/>
            <person name="Fulton L."/>
            <person name="Fulton R."/>
            <person name="Fronick C."/>
            <person name="O'Laughlin M."/>
            <person name="Godfrey J."/>
            <person name="Miner T."/>
            <person name="Herter B."/>
            <person name="Appelbaum E."/>
            <person name="Cordes M."/>
            <person name="Lek S."/>
            <person name="Wollam A."/>
            <person name="Pepin K.H."/>
            <person name="Palsikar V.B."/>
            <person name="Mitreva M."/>
            <person name="Wilson R.K."/>
        </authorList>
    </citation>
    <scope>NUCLEOTIDE SEQUENCE [LARGE SCALE GENOMIC DNA]</scope>
    <source>
        <strain evidence="1 2">ATCC 12856</strain>
    </source>
</reference>
<accession>U1Y6H0</accession>
<dbReference type="Pfam" id="PF20765">
    <property type="entry name" value="Phage_tail_terminator_8"/>
    <property type="match status" value="1"/>
</dbReference>
<dbReference type="HOGENOM" id="CLU_1745901_0_0_9"/>
<evidence type="ECO:0000313" key="2">
    <source>
        <dbReference type="Proteomes" id="UP000016511"/>
    </source>
</evidence>
<organism evidence="1 2">
    <name type="scientific">Aneurinibacillus aneurinilyticus ATCC 12856</name>
    <dbReference type="NCBI Taxonomy" id="649747"/>
    <lineage>
        <taxon>Bacteria</taxon>
        <taxon>Bacillati</taxon>
        <taxon>Bacillota</taxon>
        <taxon>Bacilli</taxon>
        <taxon>Bacillales</taxon>
        <taxon>Paenibacillaceae</taxon>
        <taxon>Aneurinibacillus group</taxon>
        <taxon>Aneurinibacillus</taxon>
    </lineage>
</organism>
<dbReference type="InterPro" id="IPR049254">
    <property type="entry name" value="Phage_tail_terminator"/>
</dbReference>
<dbReference type="EMBL" id="AWSJ01000322">
    <property type="protein sequence ID" value="ERI06466.1"/>
    <property type="molecule type" value="Genomic_DNA"/>
</dbReference>
<dbReference type="AlphaFoldDB" id="U1Y6H0"/>
<name>U1Y6H0_ANEAE</name>
<sequence length="149" mass="17627">MRLSELSDAVLLKLKKDFPTIKHRYDEEVKQGMKFPCFFVYLVPIVDSNETEHRRYQRVTVKIIYMTEKHTNAEYLSMTDDLNDAFGLNFPVGQRVLSIFDKTTRTIDDALHFSFDVSAYSLVFEDDYFTRYDMMKELHLNLMNLSKEG</sequence>
<evidence type="ECO:0008006" key="3">
    <source>
        <dbReference type="Google" id="ProtNLM"/>
    </source>
</evidence>
<dbReference type="RefSeq" id="WP_021624912.1">
    <property type="nucleotide sequence ID" value="NZ_KE952920.1"/>
</dbReference>
<gene>
    <name evidence="1" type="ORF">HMPREF0083_05308</name>
</gene>
<dbReference type="Proteomes" id="UP000016511">
    <property type="component" value="Unassembled WGS sequence"/>
</dbReference>
<evidence type="ECO:0000313" key="1">
    <source>
        <dbReference type="EMBL" id="ERI06466.1"/>
    </source>
</evidence>
<protein>
    <recommendedName>
        <fullName evidence="3">Phage protein</fullName>
    </recommendedName>
</protein>
<keyword evidence="2" id="KW-1185">Reference proteome</keyword>
<comment type="caution">
    <text evidence="1">The sequence shown here is derived from an EMBL/GenBank/DDBJ whole genome shotgun (WGS) entry which is preliminary data.</text>
</comment>
<dbReference type="PATRIC" id="fig|649747.3.peg.4778"/>
<dbReference type="GeneID" id="92841816"/>